<organism evidence="1 2">
    <name type="scientific">Leptospira alstonii serovar Sichuan str. 79601</name>
    <dbReference type="NCBI Taxonomy" id="1218565"/>
    <lineage>
        <taxon>Bacteria</taxon>
        <taxon>Pseudomonadati</taxon>
        <taxon>Spirochaetota</taxon>
        <taxon>Spirochaetia</taxon>
        <taxon>Leptospirales</taxon>
        <taxon>Leptospiraceae</taxon>
        <taxon>Leptospira</taxon>
    </lineage>
</organism>
<gene>
    <name evidence="1" type="ORF">LEP1GSC194_2827</name>
</gene>
<sequence length="57" mass="6750">MFYPLSKVGIFLFSKCSFSMRAKAFCKKLLDQAKEECCFFVDSKRQLESFHQTVLRM</sequence>
<evidence type="ECO:0000313" key="1">
    <source>
        <dbReference type="EMBL" id="EMJ94441.1"/>
    </source>
</evidence>
<dbReference type="EMBL" id="ANIK01000052">
    <property type="protein sequence ID" value="EMJ94441.1"/>
    <property type="molecule type" value="Genomic_DNA"/>
</dbReference>
<comment type="caution">
    <text evidence="1">The sequence shown here is derived from an EMBL/GenBank/DDBJ whole genome shotgun (WGS) entry which is preliminary data.</text>
</comment>
<protein>
    <submittedName>
        <fullName evidence="1">Uncharacterized protein</fullName>
    </submittedName>
</protein>
<dbReference type="AlphaFoldDB" id="M6CVD7"/>
<proteinExistence type="predicted"/>
<name>M6CVD7_9LEPT</name>
<reference evidence="1 2" key="1">
    <citation type="submission" date="2013-01" db="EMBL/GenBank/DDBJ databases">
        <authorList>
            <person name="Harkins D.M."/>
            <person name="Durkin A.S."/>
            <person name="Brinkac L.M."/>
            <person name="Haft D.H."/>
            <person name="Selengut J.D."/>
            <person name="Sanka R."/>
            <person name="DePew J."/>
            <person name="Purushe J."/>
            <person name="Galloway R.L."/>
            <person name="Vinetz J.M."/>
            <person name="Sutton G.G."/>
            <person name="Nierman W.C."/>
            <person name="Fouts D.E."/>
        </authorList>
    </citation>
    <scope>NUCLEOTIDE SEQUENCE [LARGE SCALE GENOMIC DNA]</scope>
    <source>
        <strain evidence="1 2">79601</strain>
    </source>
</reference>
<accession>M6CVD7</accession>
<evidence type="ECO:0000313" key="2">
    <source>
        <dbReference type="Proteomes" id="UP000011988"/>
    </source>
</evidence>
<dbReference type="PATRIC" id="fig|1218565.3.peg.2523"/>
<dbReference type="Proteomes" id="UP000011988">
    <property type="component" value="Unassembled WGS sequence"/>
</dbReference>